<dbReference type="EMBL" id="QVFB01000017">
    <property type="protein sequence ID" value="RGC17170.1"/>
    <property type="molecule type" value="Genomic_DNA"/>
</dbReference>
<evidence type="ECO:0000313" key="5">
    <source>
        <dbReference type="EMBL" id="RGC17170.1"/>
    </source>
</evidence>
<dbReference type="EMBL" id="WKQM01000044">
    <property type="protein sequence ID" value="MSC52926.1"/>
    <property type="molecule type" value="Genomic_DNA"/>
</dbReference>
<evidence type="ECO:0000313" key="9">
    <source>
        <dbReference type="Proteomes" id="UP000462091"/>
    </source>
</evidence>
<evidence type="ECO:0000313" key="2">
    <source>
        <dbReference type="EMBL" id="MSC52926.1"/>
    </source>
</evidence>
<evidence type="ECO:0000313" key="7">
    <source>
        <dbReference type="Proteomes" id="UP000220480"/>
    </source>
</evidence>
<dbReference type="EMBL" id="NMTZ01000019">
    <property type="protein sequence ID" value="PDX83910.1"/>
    <property type="molecule type" value="Genomic_DNA"/>
</dbReference>
<reference evidence="3" key="2">
    <citation type="submission" date="2017-07" db="EMBL/GenBank/DDBJ databases">
        <authorList>
            <person name="Sun Z.S."/>
            <person name="Albrecht U."/>
            <person name="Echele G."/>
            <person name="Lee C.C."/>
        </authorList>
    </citation>
    <scope>NUCLEOTIDE SEQUENCE</scope>
    <source>
        <strain evidence="3">CNCM I 4575</strain>
        <strain evidence="4">CNCM I 4644</strain>
    </source>
</reference>
<evidence type="ECO:0000313" key="6">
    <source>
        <dbReference type="Proteomes" id="UP000220005"/>
    </source>
</evidence>
<dbReference type="Proteomes" id="UP000462091">
    <property type="component" value="Unassembled WGS sequence"/>
</dbReference>
<keyword evidence="1" id="KW-0472">Membrane</keyword>
<reference evidence="2 9" key="4">
    <citation type="journal article" date="2019" name="Nat. Med.">
        <title>A library of human gut bacterial isolates paired with longitudinal multiomics data enables mechanistic microbiome research.</title>
        <authorList>
            <person name="Poyet M."/>
            <person name="Groussin M."/>
            <person name="Gibbons S.M."/>
            <person name="Avila-Pacheco J."/>
            <person name="Jiang X."/>
            <person name="Kearney S.M."/>
            <person name="Perrotta A.R."/>
            <person name="Berdy B."/>
            <person name="Zhao S."/>
            <person name="Lieberman T.D."/>
            <person name="Swanson P.K."/>
            <person name="Smith M."/>
            <person name="Roesemann S."/>
            <person name="Alexander J.E."/>
            <person name="Rich S.A."/>
            <person name="Livny J."/>
            <person name="Vlamakis H."/>
            <person name="Clish C."/>
            <person name="Bullock K."/>
            <person name="Deik A."/>
            <person name="Scott J."/>
            <person name="Pierce K.A."/>
            <person name="Xavier R.J."/>
            <person name="Alm E.J."/>
        </authorList>
    </citation>
    <scope>NUCLEOTIDE SEQUENCE [LARGE SCALE GENOMIC DNA]</scope>
    <source>
        <strain evidence="2 9">BIOML-B1</strain>
    </source>
</reference>
<keyword evidence="1" id="KW-0812">Transmembrane</keyword>
<gene>
    <name evidence="3" type="ORF">CGS58_12480</name>
    <name evidence="4" type="ORF">CGS59_07470</name>
    <name evidence="5" type="ORF">DW855_10850</name>
    <name evidence="2" type="ORF">GKE10_13705</name>
</gene>
<dbReference type="Proteomes" id="UP000260733">
    <property type="component" value="Unassembled WGS sequence"/>
</dbReference>
<organism evidence="3 6">
    <name type="scientific">Faecalibacterium prausnitzii</name>
    <dbReference type="NCBI Taxonomy" id="853"/>
    <lineage>
        <taxon>Bacteria</taxon>
        <taxon>Bacillati</taxon>
        <taxon>Bacillota</taxon>
        <taxon>Clostridia</taxon>
        <taxon>Eubacteriales</taxon>
        <taxon>Oscillospiraceae</taxon>
        <taxon>Faecalibacterium</taxon>
    </lineage>
</organism>
<accession>A0A2A7AML6</accession>
<evidence type="ECO:0000313" key="3">
    <source>
        <dbReference type="EMBL" id="PDX80405.1"/>
    </source>
</evidence>
<dbReference type="EMBL" id="NMTY01000030">
    <property type="protein sequence ID" value="PDX80405.1"/>
    <property type="molecule type" value="Genomic_DNA"/>
</dbReference>
<reference evidence="6 7" key="1">
    <citation type="journal article" date="2017" name="Front. Microbiol.">
        <title>New Insights into the Diversity of the Genus Faecalibacterium.</title>
        <authorList>
            <person name="Benevides L."/>
            <person name="Burman S."/>
            <person name="Martin R."/>
            <person name="Robert V."/>
            <person name="Thomas M."/>
            <person name="Miquel S."/>
            <person name="Chain F."/>
            <person name="Sokol H."/>
            <person name="Bermudez-Humaran L.G."/>
            <person name="Morrison M."/>
            <person name="Langella P."/>
            <person name="Azevedo V.A."/>
            <person name="Chatel J.M."/>
            <person name="Soares S."/>
        </authorList>
    </citation>
    <scope>NUCLEOTIDE SEQUENCE [LARGE SCALE GENOMIC DNA]</scope>
    <source>
        <strain evidence="3 6">CNCM I 4575</strain>
        <strain evidence="4 7">CNCM I 4644</strain>
    </source>
</reference>
<evidence type="ECO:0000256" key="1">
    <source>
        <dbReference type="SAM" id="Phobius"/>
    </source>
</evidence>
<reference evidence="5 8" key="3">
    <citation type="submission" date="2018-08" db="EMBL/GenBank/DDBJ databases">
        <title>A genome reference for cultivated species of the human gut microbiota.</title>
        <authorList>
            <person name="Zou Y."/>
            <person name="Xue W."/>
            <person name="Luo G."/>
        </authorList>
    </citation>
    <scope>NUCLEOTIDE SEQUENCE [LARGE SCALE GENOMIC DNA]</scope>
    <source>
        <strain evidence="5 8">AM37-13AC</strain>
    </source>
</reference>
<evidence type="ECO:0000313" key="4">
    <source>
        <dbReference type="EMBL" id="PDX83910.1"/>
    </source>
</evidence>
<sequence length="144" mass="15688">MKKKAPIVFIIVSVFAVAAIIIISAYRSSESYRKAKAAIQWDCSVSCTEKSTSAQYVITYSNVKVSSKTGTLTIQNRNDFEIVVHLLCEGEQEIVSGNISAGGCYSFANVTDKEYTVGIHADVDAATNIKVIVYDGKDTEPYTN</sequence>
<comment type="caution">
    <text evidence="3">The sequence shown here is derived from an EMBL/GenBank/DDBJ whole genome shotgun (WGS) entry which is preliminary data.</text>
</comment>
<dbReference type="Proteomes" id="UP000220480">
    <property type="component" value="Unassembled WGS sequence"/>
</dbReference>
<evidence type="ECO:0000313" key="8">
    <source>
        <dbReference type="Proteomes" id="UP000260733"/>
    </source>
</evidence>
<dbReference type="Proteomes" id="UP000220005">
    <property type="component" value="Unassembled WGS sequence"/>
</dbReference>
<keyword evidence="1" id="KW-1133">Transmembrane helix</keyword>
<proteinExistence type="predicted"/>
<name>A0A2A7AML6_9FIRM</name>
<dbReference type="RefSeq" id="WP_015536782.1">
    <property type="nucleotide sequence ID" value="NZ_BNEV01000110.1"/>
</dbReference>
<feature type="transmembrane region" description="Helical" evidence="1">
    <location>
        <begin position="6"/>
        <end position="26"/>
    </location>
</feature>
<dbReference type="AlphaFoldDB" id="A0A2A7AML6"/>
<protein>
    <submittedName>
        <fullName evidence="3">Uncharacterized protein</fullName>
    </submittedName>
</protein>